<comment type="subcellular location">
    <subcellularLocation>
        <location evidence="1">Secreted</location>
    </subcellularLocation>
</comment>
<name>A0A4W5L794_9TELE</name>
<protein>
    <recommendedName>
        <fullName evidence="4">Anaphylatoxin-like domain-containing protein</fullName>
    </recommendedName>
</protein>
<dbReference type="PANTHER" id="PTHR11412:SF144">
    <property type="entry name" value="COMPLEMENT C4-B"/>
    <property type="match status" value="1"/>
</dbReference>
<dbReference type="CDD" id="cd00017">
    <property type="entry name" value="ANATO"/>
    <property type="match status" value="1"/>
</dbReference>
<dbReference type="AlphaFoldDB" id="A0A4W5L794"/>
<dbReference type="Gene3D" id="6.20.50.160">
    <property type="match status" value="1"/>
</dbReference>
<evidence type="ECO:0000256" key="1">
    <source>
        <dbReference type="ARBA" id="ARBA00004613"/>
    </source>
</evidence>
<dbReference type="Pfam" id="PF07703">
    <property type="entry name" value="A2M_BRD"/>
    <property type="match status" value="1"/>
</dbReference>
<dbReference type="Gene3D" id="1.20.91.20">
    <property type="entry name" value="Anaphylotoxins (complement system)"/>
    <property type="match status" value="1"/>
</dbReference>
<evidence type="ECO:0000259" key="4">
    <source>
        <dbReference type="PROSITE" id="PS01178"/>
    </source>
</evidence>
<dbReference type="PROSITE" id="PS01178">
    <property type="entry name" value="ANAPHYLATOXIN_2"/>
    <property type="match status" value="1"/>
</dbReference>
<dbReference type="STRING" id="62062.ENSHHUP00000020435"/>
<keyword evidence="3" id="KW-1015">Disulfide bond</keyword>
<proteinExistence type="predicted"/>
<dbReference type="InterPro" id="IPR011625">
    <property type="entry name" value="A2M_N_BRD"/>
</dbReference>
<dbReference type="Ensembl" id="ENSHHUT00000021197.1">
    <property type="protein sequence ID" value="ENSHHUP00000020435.1"/>
    <property type="gene ID" value="ENSHHUG00000012796.1"/>
</dbReference>
<evidence type="ECO:0000313" key="5">
    <source>
        <dbReference type="Ensembl" id="ENSHHUP00000020435.1"/>
    </source>
</evidence>
<dbReference type="SUPFAM" id="SSF47686">
    <property type="entry name" value="Anaphylotoxins (complement system)"/>
    <property type="match status" value="1"/>
</dbReference>
<dbReference type="SMART" id="SM00104">
    <property type="entry name" value="ANATO"/>
    <property type="match status" value="1"/>
</dbReference>
<reference evidence="5" key="2">
    <citation type="submission" date="2025-08" db="UniProtKB">
        <authorList>
            <consortium name="Ensembl"/>
        </authorList>
    </citation>
    <scope>IDENTIFICATION</scope>
</reference>
<sequence length="289" mass="32084">MVFSRGGLTKQGSVKSGDLTEIQLQITPDMTPSFRLIGYCYDQKGDIIADSVWVDVKDVCEGTVEVKSKDEYLPGNTAKLKIDLNGQKAKVALLAVDKAIYALNAHNKLTPKQVFSSMQSYDLGCSYGGGSDTASVLNDAGLSFISNSHVLSMMRKGFNCESGFRRQRRSLNLQDQMMFIKSNYSDAKLQECCSHGFSLIPMLRTCQQRAERVARANKDHVCVKAFLDCCIAGEKLREKKKRDDAQRGHGRTASATDIEDFFDTTNQQIRRSFPPSFAFSVVDINGKGR</sequence>
<dbReference type="SMART" id="SM01359">
    <property type="entry name" value="A2M_N_2"/>
    <property type="match status" value="1"/>
</dbReference>
<organism evidence="5 6">
    <name type="scientific">Hucho hucho</name>
    <name type="common">huchen</name>
    <dbReference type="NCBI Taxonomy" id="62062"/>
    <lineage>
        <taxon>Eukaryota</taxon>
        <taxon>Metazoa</taxon>
        <taxon>Chordata</taxon>
        <taxon>Craniata</taxon>
        <taxon>Vertebrata</taxon>
        <taxon>Euteleostomi</taxon>
        <taxon>Actinopterygii</taxon>
        <taxon>Neopterygii</taxon>
        <taxon>Teleostei</taxon>
        <taxon>Protacanthopterygii</taxon>
        <taxon>Salmoniformes</taxon>
        <taxon>Salmonidae</taxon>
        <taxon>Salmoninae</taxon>
        <taxon>Hucho</taxon>
    </lineage>
</organism>
<dbReference type="PANTHER" id="PTHR11412">
    <property type="entry name" value="MACROGLOBULIN / COMPLEMENT"/>
    <property type="match status" value="1"/>
</dbReference>
<keyword evidence="2" id="KW-0964">Secreted</keyword>
<keyword evidence="6" id="KW-1185">Reference proteome</keyword>
<reference evidence="6" key="1">
    <citation type="submission" date="2018-06" db="EMBL/GenBank/DDBJ databases">
        <title>Genome assembly of Danube salmon.</title>
        <authorList>
            <person name="Macqueen D.J."/>
            <person name="Gundappa M.K."/>
        </authorList>
    </citation>
    <scope>NUCLEOTIDE SEQUENCE [LARGE SCALE GENOMIC DNA]</scope>
</reference>
<dbReference type="Pfam" id="PF01821">
    <property type="entry name" value="ANATO"/>
    <property type="match status" value="1"/>
</dbReference>
<dbReference type="Gene3D" id="2.60.40.1930">
    <property type="match status" value="1"/>
</dbReference>
<dbReference type="InterPro" id="IPR000020">
    <property type="entry name" value="Anaphylatoxin/fibulin"/>
</dbReference>
<accession>A0A4W5L794</accession>
<dbReference type="InterPro" id="IPR018081">
    <property type="entry name" value="Anaphylatoxin_comp_syst"/>
</dbReference>
<dbReference type="GO" id="GO:0006956">
    <property type="term" value="P:complement activation"/>
    <property type="evidence" value="ECO:0007669"/>
    <property type="project" value="TreeGrafter"/>
</dbReference>
<dbReference type="InterPro" id="IPR050473">
    <property type="entry name" value="A2M/Complement_sys"/>
</dbReference>
<evidence type="ECO:0000313" key="6">
    <source>
        <dbReference type="Proteomes" id="UP000314982"/>
    </source>
</evidence>
<dbReference type="Proteomes" id="UP000314982">
    <property type="component" value="Unassembled WGS sequence"/>
</dbReference>
<feature type="domain" description="Anaphylatoxin-like" evidence="4">
    <location>
        <begin position="192"/>
        <end position="230"/>
    </location>
</feature>
<reference evidence="5" key="3">
    <citation type="submission" date="2025-09" db="UniProtKB">
        <authorList>
            <consortium name="Ensembl"/>
        </authorList>
    </citation>
    <scope>IDENTIFICATION</scope>
</reference>
<dbReference type="GeneTree" id="ENSGT00940000155739"/>
<evidence type="ECO:0000256" key="2">
    <source>
        <dbReference type="ARBA" id="ARBA00022525"/>
    </source>
</evidence>
<evidence type="ECO:0000256" key="3">
    <source>
        <dbReference type="ARBA" id="ARBA00023157"/>
    </source>
</evidence>
<dbReference type="GO" id="GO:0005615">
    <property type="term" value="C:extracellular space"/>
    <property type="evidence" value="ECO:0007669"/>
    <property type="project" value="TreeGrafter"/>
</dbReference>